<keyword evidence="3 6" id="KW-0238">DNA-binding</keyword>
<feature type="compositionally biased region" description="Basic and acidic residues" evidence="7">
    <location>
        <begin position="409"/>
        <end position="427"/>
    </location>
</feature>
<dbReference type="GO" id="GO:0003700">
    <property type="term" value="F:DNA-binding transcription factor activity"/>
    <property type="evidence" value="ECO:0007669"/>
    <property type="project" value="UniProtKB-UniRule"/>
</dbReference>
<comment type="subcellular location">
    <subcellularLocation>
        <location evidence="1 6">Nucleus</location>
    </subcellularLocation>
</comment>
<sequence>MYYPQNAHTFYPGHHPQPGSPPARGPQGGEGGPYPNGNLVPYLNQHSGDAGDMGASAPQLDAFYIQQPPGSFAVPLDVPDVNAYGHPPGALPPGIPMRGPPNMANWGAPSRQSPASAGPHDGPHDEAEMLHGAHGYPPALGDAQARNMAQPMYGRGNEAHRQMLMEQEAAARGARGAPLPKRRRTSPMPFGESNADLLSRFRGAPQGVRGGPGAPPNARMGRRDVDGAHDPSGLSELLPGAEEGGAPSGDLASWILGPDEQQRNAHFAMPDAAAYYRQNSMGQPQGIRLDMPGLAQGNQAMDPSKGLTPLRSHAPNSDDEPLYVNAKQYQRILKRRVARARMEEKRRQMWLIALKQREGQKNGGNADLSEEWVSGLLALDEEAKKPYLHESRHKHAMRRPRGPGGRFLTTEEIRKRDDEEAARKAQEEAAAPSADAPADETS</sequence>
<dbReference type="PROSITE" id="PS51152">
    <property type="entry name" value="NFYA_HAP2_2"/>
    <property type="match status" value="1"/>
</dbReference>
<gene>
    <name evidence="8" type="primary">HAP2</name>
    <name evidence="8" type="ORF">MJAP1_002175</name>
</gene>
<keyword evidence="4 6" id="KW-0804">Transcription</keyword>
<feature type="region of interest" description="Disordered" evidence="7">
    <location>
        <begin position="1"/>
        <end position="55"/>
    </location>
</feature>
<evidence type="ECO:0000256" key="6">
    <source>
        <dbReference type="RuleBase" id="RU367155"/>
    </source>
</evidence>
<dbReference type="GO" id="GO:0003677">
    <property type="term" value="F:DNA binding"/>
    <property type="evidence" value="ECO:0007669"/>
    <property type="project" value="UniProtKB-KW"/>
</dbReference>
<dbReference type="RefSeq" id="XP_060122102.1">
    <property type="nucleotide sequence ID" value="XM_060266119.1"/>
</dbReference>
<dbReference type="GeneID" id="85225826"/>
<dbReference type="InterPro" id="IPR001289">
    <property type="entry name" value="NFYA"/>
</dbReference>
<proteinExistence type="inferred from homology"/>
<keyword evidence="2 6" id="KW-0805">Transcription regulation</keyword>
<dbReference type="Proteomes" id="UP001217754">
    <property type="component" value="Chromosome 3"/>
</dbReference>
<feature type="region of interest" description="Disordered" evidence="7">
    <location>
        <begin position="102"/>
        <end position="133"/>
    </location>
</feature>
<organism evidence="8 9">
    <name type="scientific">Malassezia japonica</name>
    <dbReference type="NCBI Taxonomy" id="223818"/>
    <lineage>
        <taxon>Eukaryota</taxon>
        <taxon>Fungi</taxon>
        <taxon>Dikarya</taxon>
        <taxon>Basidiomycota</taxon>
        <taxon>Ustilaginomycotina</taxon>
        <taxon>Malasseziomycetes</taxon>
        <taxon>Malasseziales</taxon>
        <taxon>Malasseziaceae</taxon>
        <taxon>Malassezia</taxon>
    </lineage>
</organism>
<evidence type="ECO:0000256" key="5">
    <source>
        <dbReference type="ARBA" id="ARBA00023242"/>
    </source>
</evidence>
<dbReference type="EMBL" id="CP119960">
    <property type="protein sequence ID" value="WFD39205.1"/>
    <property type="molecule type" value="Genomic_DNA"/>
</dbReference>
<feature type="region of interest" description="Disordered" evidence="7">
    <location>
        <begin position="388"/>
        <end position="442"/>
    </location>
</feature>
<evidence type="ECO:0000256" key="3">
    <source>
        <dbReference type="ARBA" id="ARBA00023125"/>
    </source>
</evidence>
<dbReference type="Gene3D" id="6.10.250.2430">
    <property type="match status" value="1"/>
</dbReference>
<dbReference type="SMART" id="SM00521">
    <property type="entry name" value="CBF"/>
    <property type="match status" value="1"/>
</dbReference>
<evidence type="ECO:0000256" key="4">
    <source>
        <dbReference type="ARBA" id="ARBA00023163"/>
    </source>
</evidence>
<feature type="region of interest" description="Disordered" evidence="7">
    <location>
        <begin position="171"/>
        <end position="252"/>
    </location>
</feature>
<feature type="compositionally biased region" description="Basic residues" evidence="7">
    <location>
        <begin position="391"/>
        <end position="401"/>
    </location>
</feature>
<keyword evidence="5 6" id="KW-0539">Nucleus</keyword>
<evidence type="ECO:0000313" key="8">
    <source>
        <dbReference type="EMBL" id="WFD39205.1"/>
    </source>
</evidence>
<dbReference type="GO" id="GO:0005634">
    <property type="term" value="C:nucleus"/>
    <property type="evidence" value="ECO:0007669"/>
    <property type="project" value="UniProtKB-SubCell"/>
</dbReference>
<accession>A0AAF0EYA5</accession>
<dbReference type="AlphaFoldDB" id="A0AAF0EYA5"/>
<comment type="similarity">
    <text evidence="6">Belongs to the NFYA/HAP2 subunit family.</text>
</comment>
<name>A0AAF0EYA5_9BASI</name>
<comment type="subunit">
    <text evidence="6">Heterotrimer.</text>
</comment>
<feature type="compositionally biased region" description="Basic and acidic residues" evidence="7">
    <location>
        <begin position="121"/>
        <end position="131"/>
    </location>
</feature>
<evidence type="ECO:0000256" key="2">
    <source>
        <dbReference type="ARBA" id="ARBA00023015"/>
    </source>
</evidence>
<evidence type="ECO:0000256" key="1">
    <source>
        <dbReference type="ARBA" id="ARBA00004123"/>
    </source>
</evidence>
<dbReference type="Pfam" id="PF02045">
    <property type="entry name" value="CBFB_NFYA"/>
    <property type="match status" value="1"/>
</dbReference>
<evidence type="ECO:0000313" key="9">
    <source>
        <dbReference type="Proteomes" id="UP001217754"/>
    </source>
</evidence>
<evidence type="ECO:0000256" key="7">
    <source>
        <dbReference type="SAM" id="MobiDB-lite"/>
    </source>
</evidence>
<comment type="function">
    <text evidence="6">Component of the sequence-specific heterotrimeric transcription factor (NF-Y) which specifically recognizes a 5'-CCAAT-3' box motif found in the promoters of its target genes.</text>
</comment>
<dbReference type="PANTHER" id="PTHR12632">
    <property type="entry name" value="TRANSCRIPTION FACTOR NF-Y ALPHA-RELATED"/>
    <property type="match status" value="1"/>
</dbReference>
<protein>
    <recommendedName>
        <fullName evidence="6">Transcriptional activator HAP2</fullName>
    </recommendedName>
</protein>
<reference evidence="8" key="1">
    <citation type="submission" date="2023-03" db="EMBL/GenBank/DDBJ databases">
        <title>Mating type loci evolution in Malassezia.</title>
        <authorList>
            <person name="Coelho M.A."/>
        </authorList>
    </citation>
    <scope>NUCLEOTIDE SEQUENCE</scope>
    <source>
        <strain evidence="8">CBS 9431</strain>
    </source>
</reference>
<keyword evidence="9" id="KW-1185">Reference proteome</keyword>